<keyword evidence="4" id="KW-1185">Reference proteome</keyword>
<feature type="region of interest" description="Disordered" evidence="2">
    <location>
        <begin position="148"/>
        <end position="174"/>
    </location>
</feature>
<feature type="compositionally biased region" description="Polar residues" evidence="2">
    <location>
        <begin position="99"/>
        <end position="116"/>
    </location>
</feature>
<organism evidence="4">
    <name type="scientific">Melampsora larici-populina (strain 98AG31 / pathotype 3-4-7)</name>
    <name type="common">Poplar leaf rust fungus</name>
    <dbReference type="NCBI Taxonomy" id="747676"/>
    <lineage>
        <taxon>Eukaryota</taxon>
        <taxon>Fungi</taxon>
        <taxon>Dikarya</taxon>
        <taxon>Basidiomycota</taxon>
        <taxon>Pucciniomycotina</taxon>
        <taxon>Pucciniomycetes</taxon>
        <taxon>Pucciniales</taxon>
        <taxon>Melampsoraceae</taxon>
        <taxon>Melampsora</taxon>
    </lineage>
</organism>
<reference evidence="4" key="1">
    <citation type="journal article" date="2011" name="Proc. Natl. Acad. Sci. U.S.A.">
        <title>Obligate biotrophy features unraveled by the genomic analysis of rust fungi.</title>
        <authorList>
            <person name="Duplessis S."/>
            <person name="Cuomo C.A."/>
            <person name="Lin Y.-C."/>
            <person name="Aerts A."/>
            <person name="Tisserant E."/>
            <person name="Veneault-Fourrey C."/>
            <person name="Joly D.L."/>
            <person name="Hacquard S."/>
            <person name="Amselem J."/>
            <person name="Cantarel B.L."/>
            <person name="Chiu R."/>
            <person name="Coutinho P.M."/>
            <person name="Feau N."/>
            <person name="Field M."/>
            <person name="Frey P."/>
            <person name="Gelhaye E."/>
            <person name="Goldberg J."/>
            <person name="Grabherr M.G."/>
            <person name="Kodira C.D."/>
            <person name="Kohler A."/>
            <person name="Kuees U."/>
            <person name="Lindquist E.A."/>
            <person name="Lucas S.M."/>
            <person name="Mago R."/>
            <person name="Mauceli E."/>
            <person name="Morin E."/>
            <person name="Murat C."/>
            <person name="Pangilinan J.L."/>
            <person name="Park R."/>
            <person name="Pearson M."/>
            <person name="Quesneville H."/>
            <person name="Rouhier N."/>
            <person name="Sakthikumar S."/>
            <person name="Salamov A.A."/>
            <person name="Schmutz J."/>
            <person name="Selles B."/>
            <person name="Shapiro H."/>
            <person name="Tanguay P."/>
            <person name="Tuskan G.A."/>
            <person name="Henrissat B."/>
            <person name="Van de Peer Y."/>
            <person name="Rouze P."/>
            <person name="Ellis J.G."/>
            <person name="Dodds P.N."/>
            <person name="Schein J.E."/>
            <person name="Zhong S."/>
            <person name="Hamelin R.C."/>
            <person name="Grigoriev I.V."/>
            <person name="Szabo L.J."/>
            <person name="Martin F."/>
        </authorList>
    </citation>
    <scope>NUCLEOTIDE SEQUENCE [LARGE SCALE GENOMIC DNA]</scope>
    <source>
        <strain evidence="4">98AG31 / pathotype 3-4-7</strain>
    </source>
</reference>
<feature type="compositionally biased region" description="Acidic residues" evidence="2">
    <location>
        <begin position="411"/>
        <end position="420"/>
    </location>
</feature>
<feature type="coiled-coil region" evidence="1">
    <location>
        <begin position="359"/>
        <end position="393"/>
    </location>
</feature>
<accession>F4RHN4</accession>
<feature type="region of interest" description="Disordered" evidence="2">
    <location>
        <begin position="99"/>
        <end position="126"/>
    </location>
</feature>
<protein>
    <submittedName>
        <fullName evidence="3">Uncharacterized protein</fullName>
    </submittedName>
</protein>
<dbReference type="Gene3D" id="1.20.5.340">
    <property type="match status" value="1"/>
</dbReference>
<dbReference type="HOGENOM" id="CLU_636275_0_0_1"/>
<name>F4RHN4_MELLP</name>
<evidence type="ECO:0000256" key="2">
    <source>
        <dbReference type="SAM" id="MobiDB-lite"/>
    </source>
</evidence>
<dbReference type="GeneID" id="18922563"/>
<dbReference type="InParanoid" id="F4RHN4"/>
<feature type="region of interest" description="Disordered" evidence="2">
    <location>
        <begin position="1"/>
        <end position="81"/>
    </location>
</feature>
<dbReference type="AlphaFoldDB" id="F4RHN4"/>
<feature type="compositionally biased region" description="Polar residues" evidence="2">
    <location>
        <begin position="26"/>
        <end position="41"/>
    </location>
</feature>
<feature type="region of interest" description="Disordered" evidence="2">
    <location>
        <begin position="404"/>
        <end position="431"/>
    </location>
</feature>
<dbReference type="KEGG" id="mlr:MELLADRAFT_105299"/>
<dbReference type="EMBL" id="GL883102">
    <property type="protein sequence ID" value="EGG07855.1"/>
    <property type="molecule type" value="Genomic_DNA"/>
</dbReference>
<feature type="compositionally biased region" description="Polar residues" evidence="2">
    <location>
        <begin position="1"/>
        <end position="11"/>
    </location>
</feature>
<sequence>MVSVSSTTFTVIANPDGDGNRDDSTQSKSPAPPESSTSLVSTALAKRNRPDRKRSASPNGIKPALKKRTVSAKVASTNSTARSAINKKAVRFRSLSNGELSGSQLHDQSQSTSQNAGDPDHSSKTPLVEPKKLMLSEGGAQDEHLVIGGTTRGNQKVNQKVRRPPTPSSKQGTTITTFVPSLESPMPKVTPTLFKTEKDVPINYIDHTLVEGQNDSTNKQDLDLITFADKDWFEIENVVNGRDIAPISPNRSRVEELNGVFPVAEKKRDGAEVFQDERRKMDQNSYAVFALEERMSSVEMVTSDWKTLQDQMTKFENNGYGQIKKLESSVELITSDWKTLQDRMTNFENKAYGRIKKLEEKVQTDITSLNEEVNKLNSELRKANDTIEACNKALVHILSEGDGDYGLSEAGENDQDEDESSGGSDVSLGSC</sequence>
<evidence type="ECO:0000256" key="1">
    <source>
        <dbReference type="SAM" id="Coils"/>
    </source>
</evidence>
<evidence type="ECO:0000313" key="3">
    <source>
        <dbReference type="EMBL" id="EGG07855.1"/>
    </source>
</evidence>
<gene>
    <name evidence="3" type="ORF">MELLADRAFT_105299</name>
</gene>
<keyword evidence="1" id="KW-0175">Coiled coil</keyword>
<feature type="compositionally biased region" description="Low complexity" evidence="2">
    <location>
        <begin position="421"/>
        <end position="431"/>
    </location>
</feature>
<dbReference type="RefSeq" id="XP_007408620.1">
    <property type="nucleotide sequence ID" value="XM_007408558.1"/>
</dbReference>
<dbReference type="Proteomes" id="UP000001072">
    <property type="component" value="Unassembled WGS sequence"/>
</dbReference>
<dbReference type="VEuPathDB" id="FungiDB:MELLADRAFT_105299"/>
<proteinExistence type="predicted"/>
<evidence type="ECO:0000313" key="4">
    <source>
        <dbReference type="Proteomes" id="UP000001072"/>
    </source>
</evidence>